<dbReference type="GO" id="GO:0002181">
    <property type="term" value="P:cytoplasmic translation"/>
    <property type="evidence" value="ECO:0007669"/>
    <property type="project" value="TreeGrafter"/>
</dbReference>
<dbReference type="Proteomes" id="UP000485367">
    <property type="component" value="Unassembled WGS sequence"/>
</dbReference>
<dbReference type="PIRSF" id="PIRSF002158">
    <property type="entry name" value="Ribosomal_L2"/>
    <property type="match status" value="1"/>
</dbReference>
<protein>
    <recommendedName>
        <fullName evidence="4">Large ribosomal subunit protein uL2</fullName>
    </recommendedName>
    <alternativeName>
        <fullName evidence="5">50S ribosomal protein L2</fullName>
    </alternativeName>
</protein>
<feature type="domain" description="Large ribosomal subunit protein uL2 RNA-binding" evidence="8">
    <location>
        <begin position="41"/>
        <end position="117"/>
    </location>
</feature>
<evidence type="ECO:0000256" key="1">
    <source>
        <dbReference type="ARBA" id="ARBA00005636"/>
    </source>
</evidence>
<evidence type="ECO:0000256" key="4">
    <source>
        <dbReference type="ARBA" id="ARBA00035242"/>
    </source>
</evidence>
<dbReference type="GO" id="GO:0016740">
    <property type="term" value="F:transferase activity"/>
    <property type="evidence" value="ECO:0007669"/>
    <property type="project" value="InterPro"/>
</dbReference>
<dbReference type="InterPro" id="IPR002171">
    <property type="entry name" value="Ribosomal_uL2"/>
</dbReference>
<gene>
    <name evidence="9" type="primary">rplB</name>
    <name evidence="9" type="ORF">BWY43_00348</name>
</gene>
<dbReference type="InterPro" id="IPR008991">
    <property type="entry name" value="Translation_prot_SH3-like_sf"/>
</dbReference>
<dbReference type="SUPFAM" id="SSF50249">
    <property type="entry name" value="Nucleic acid-binding proteins"/>
    <property type="match status" value="1"/>
</dbReference>
<dbReference type="InterPro" id="IPR012340">
    <property type="entry name" value="NA-bd_OB-fold"/>
</dbReference>
<dbReference type="Pfam" id="PF00181">
    <property type="entry name" value="Ribosomal_L2_N"/>
    <property type="match status" value="1"/>
</dbReference>
<dbReference type="GO" id="GO:0015934">
    <property type="term" value="C:large ribosomal subunit"/>
    <property type="evidence" value="ECO:0007669"/>
    <property type="project" value="InterPro"/>
</dbReference>
<evidence type="ECO:0000256" key="6">
    <source>
        <dbReference type="SAM" id="MobiDB-lite"/>
    </source>
</evidence>
<dbReference type="InterPro" id="IPR014726">
    <property type="entry name" value="Ribosomal_uL2_dom3"/>
</dbReference>
<evidence type="ECO:0000259" key="7">
    <source>
        <dbReference type="SMART" id="SM01382"/>
    </source>
</evidence>
<dbReference type="Gene3D" id="2.30.30.30">
    <property type="match status" value="1"/>
</dbReference>
<dbReference type="InterPro" id="IPR005880">
    <property type="entry name" value="Ribosomal_uL2_bac/org-type"/>
</dbReference>
<accession>A0A1V5SE28</accession>
<comment type="similarity">
    <text evidence="1">Belongs to the universal ribosomal protein uL2 family.</text>
</comment>
<dbReference type="GO" id="GO:0003735">
    <property type="term" value="F:structural constituent of ribosome"/>
    <property type="evidence" value="ECO:0007669"/>
    <property type="project" value="InterPro"/>
</dbReference>
<dbReference type="PANTHER" id="PTHR13691">
    <property type="entry name" value="RIBOSOMAL PROTEIN L2"/>
    <property type="match status" value="1"/>
</dbReference>
<dbReference type="SMART" id="SM01383">
    <property type="entry name" value="Ribosomal_L2"/>
    <property type="match status" value="1"/>
</dbReference>
<keyword evidence="2 9" id="KW-0689">Ribosomal protein</keyword>
<reference evidence="9" key="1">
    <citation type="submission" date="2017-02" db="EMBL/GenBank/DDBJ databases">
        <title>Delving into the versatile metabolic prowess of the omnipresent phylum Bacteroidetes.</title>
        <authorList>
            <person name="Nobu M.K."/>
            <person name="Mei R."/>
            <person name="Narihiro T."/>
            <person name="Kuroda K."/>
            <person name="Liu W.-T."/>
        </authorList>
    </citation>
    <scope>NUCLEOTIDE SEQUENCE</scope>
    <source>
        <strain evidence="9">ADurb.Bin280</strain>
    </source>
</reference>
<evidence type="ECO:0000256" key="3">
    <source>
        <dbReference type="ARBA" id="ARBA00023274"/>
    </source>
</evidence>
<dbReference type="PANTHER" id="PTHR13691:SF5">
    <property type="entry name" value="LARGE RIBOSOMAL SUBUNIT PROTEIN UL2M"/>
    <property type="match status" value="1"/>
</dbReference>
<dbReference type="SUPFAM" id="SSF50104">
    <property type="entry name" value="Translation proteins SH3-like domain"/>
    <property type="match status" value="1"/>
</dbReference>
<evidence type="ECO:0000256" key="5">
    <source>
        <dbReference type="ARBA" id="ARBA00035459"/>
    </source>
</evidence>
<comment type="caution">
    <text evidence="9">The sequence shown here is derived from an EMBL/GenBank/DDBJ whole genome shotgun (WGS) entry which is preliminary data.</text>
</comment>
<dbReference type="FunFam" id="4.10.950.10:FF:000001">
    <property type="entry name" value="50S ribosomal protein L2"/>
    <property type="match status" value="1"/>
</dbReference>
<organism evidence="9">
    <name type="scientific">candidate division WS2 bacterium ADurb.Bin280</name>
    <dbReference type="NCBI Taxonomy" id="1852829"/>
    <lineage>
        <taxon>Bacteria</taxon>
        <taxon>candidate division WS2</taxon>
    </lineage>
</organism>
<sequence>MLKTVKRMTSGYLDQSFESRSSLHDGKPLKSLTKYFNRSKGRDALGHISVRHKGAGAKRLFRQISTLEENLNIEAKVLRLEYDPNRTANIALIELTTGEKKYIIAPENLKVDDVVIAADKAPKTIGSRSMLKNFPVGVTVYEVQTRPNSTNFMIRSAGASALIMAHDGDYTLLKLPSGELRKIHSASFASLGKVSNSEHSNIRIGKAGRVRKMGIRPSVRGKVMSVKSHPHGGGEGVNPIGLKYPKTPWGKIAIGGKTRGKKNSDKFIVKRRRKKR</sequence>
<dbReference type="InterPro" id="IPR022666">
    <property type="entry name" value="Ribosomal_uL2_RNA-bd_dom"/>
</dbReference>
<dbReference type="Pfam" id="PF03947">
    <property type="entry name" value="Ribosomal_L2_C"/>
    <property type="match status" value="1"/>
</dbReference>
<evidence type="ECO:0000256" key="2">
    <source>
        <dbReference type="ARBA" id="ARBA00022980"/>
    </source>
</evidence>
<dbReference type="Gene3D" id="2.40.50.140">
    <property type="entry name" value="Nucleic acid-binding proteins"/>
    <property type="match status" value="1"/>
</dbReference>
<evidence type="ECO:0000313" key="9">
    <source>
        <dbReference type="EMBL" id="OQA52786.1"/>
    </source>
</evidence>
<evidence type="ECO:0000259" key="8">
    <source>
        <dbReference type="SMART" id="SM01383"/>
    </source>
</evidence>
<dbReference type="Gene3D" id="4.10.950.10">
    <property type="entry name" value="Ribosomal protein L2, domain 3"/>
    <property type="match status" value="1"/>
</dbReference>
<dbReference type="GO" id="GO:0003723">
    <property type="term" value="F:RNA binding"/>
    <property type="evidence" value="ECO:0007669"/>
    <property type="project" value="InterPro"/>
</dbReference>
<dbReference type="NCBIfam" id="TIGR01171">
    <property type="entry name" value="rplB_bact"/>
    <property type="match status" value="1"/>
</dbReference>
<dbReference type="InterPro" id="IPR022669">
    <property type="entry name" value="Ribosomal_uL2_C"/>
</dbReference>
<proteinExistence type="inferred from homology"/>
<feature type="domain" description="Large ribosomal subunit protein uL2 C-terminal" evidence="7">
    <location>
        <begin position="123"/>
        <end position="252"/>
    </location>
</feature>
<keyword evidence="3" id="KW-0687">Ribonucleoprotein</keyword>
<dbReference type="AlphaFoldDB" id="A0A1V5SE28"/>
<dbReference type="InterPro" id="IPR014722">
    <property type="entry name" value="Rib_uL2_dom2"/>
</dbReference>
<feature type="region of interest" description="Disordered" evidence="6">
    <location>
        <begin position="256"/>
        <end position="276"/>
    </location>
</feature>
<name>A0A1V5SE28_9BACT</name>
<dbReference type="SMART" id="SM01382">
    <property type="entry name" value="Ribosomal_L2_C"/>
    <property type="match status" value="1"/>
</dbReference>
<dbReference type="EMBL" id="MWBO01000021">
    <property type="protein sequence ID" value="OQA52786.1"/>
    <property type="molecule type" value="Genomic_DNA"/>
</dbReference>